<name>A0ABP6L9L2_9ACTN</name>
<dbReference type="EMBL" id="BAAAVS010000020">
    <property type="protein sequence ID" value="GAA3033288.1"/>
    <property type="molecule type" value="Genomic_DNA"/>
</dbReference>
<gene>
    <name evidence="6" type="ORF">GCM10010528_12970</name>
</gene>
<reference evidence="7" key="1">
    <citation type="journal article" date="2019" name="Int. J. Syst. Evol. Microbiol.">
        <title>The Global Catalogue of Microorganisms (GCM) 10K type strain sequencing project: providing services to taxonomists for standard genome sequencing and annotation.</title>
        <authorList>
            <consortium name="The Broad Institute Genomics Platform"/>
            <consortium name="The Broad Institute Genome Sequencing Center for Infectious Disease"/>
            <person name="Wu L."/>
            <person name="Ma J."/>
        </authorList>
    </citation>
    <scope>NUCLEOTIDE SEQUENCE [LARGE SCALE GENOMIC DNA]</scope>
    <source>
        <strain evidence="7">JCM 14234</strain>
    </source>
</reference>
<evidence type="ECO:0000256" key="4">
    <source>
        <dbReference type="PROSITE-ProRule" id="PRU00335"/>
    </source>
</evidence>
<dbReference type="SUPFAM" id="SSF46689">
    <property type="entry name" value="Homeodomain-like"/>
    <property type="match status" value="1"/>
</dbReference>
<evidence type="ECO:0000256" key="2">
    <source>
        <dbReference type="ARBA" id="ARBA00023125"/>
    </source>
</evidence>
<dbReference type="Gene3D" id="1.10.357.10">
    <property type="entry name" value="Tetracycline Repressor, domain 2"/>
    <property type="match status" value="1"/>
</dbReference>
<keyword evidence="1" id="KW-0805">Transcription regulation</keyword>
<keyword evidence="3" id="KW-0804">Transcription</keyword>
<proteinExistence type="predicted"/>
<accession>A0ABP6L9L2</accession>
<dbReference type="Pfam" id="PF00440">
    <property type="entry name" value="TetR_N"/>
    <property type="match status" value="1"/>
</dbReference>
<dbReference type="InterPro" id="IPR009057">
    <property type="entry name" value="Homeodomain-like_sf"/>
</dbReference>
<keyword evidence="2 4" id="KW-0238">DNA-binding</keyword>
<dbReference type="Proteomes" id="UP001501035">
    <property type="component" value="Unassembled WGS sequence"/>
</dbReference>
<dbReference type="InterPro" id="IPR001647">
    <property type="entry name" value="HTH_TetR"/>
</dbReference>
<dbReference type="PANTHER" id="PTHR30055">
    <property type="entry name" value="HTH-TYPE TRANSCRIPTIONAL REGULATOR RUTR"/>
    <property type="match status" value="1"/>
</dbReference>
<dbReference type="PROSITE" id="PS50977">
    <property type="entry name" value="HTH_TETR_2"/>
    <property type="match status" value="1"/>
</dbReference>
<keyword evidence="7" id="KW-1185">Reference proteome</keyword>
<dbReference type="InterPro" id="IPR050109">
    <property type="entry name" value="HTH-type_TetR-like_transc_reg"/>
</dbReference>
<evidence type="ECO:0000313" key="6">
    <source>
        <dbReference type="EMBL" id="GAA3033288.1"/>
    </source>
</evidence>
<sequence length="208" mass="22246">MRTHGWGGHPPIDDDEAVARILAATRAVIDAKGAATSLTDVARHLGVTRQTVYRYFPSTVDLLAATAMGAVGGLLDRVAAELRDFTRPDEAVVQGLIAVMSALADDAYVGLVLRGDQLSLPVVGDFTSEVGRGFARSVMARMAVDWASWGFGESQLADIADIILRTLQSLVLDDGKRDATELTAFLDRWTGAAIRELSSVSLPTPTHR</sequence>
<protein>
    <submittedName>
        <fullName evidence="6">TetR/AcrR family transcriptional regulator</fullName>
    </submittedName>
</protein>
<evidence type="ECO:0000256" key="3">
    <source>
        <dbReference type="ARBA" id="ARBA00023163"/>
    </source>
</evidence>
<evidence type="ECO:0000259" key="5">
    <source>
        <dbReference type="PROSITE" id="PS50977"/>
    </source>
</evidence>
<dbReference type="RefSeq" id="WP_290706253.1">
    <property type="nucleotide sequence ID" value="NZ_BAAAVS010000020.1"/>
</dbReference>
<feature type="domain" description="HTH tetR-type" evidence="5">
    <location>
        <begin position="15"/>
        <end position="74"/>
    </location>
</feature>
<comment type="caution">
    <text evidence="6">The sequence shown here is derived from an EMBL/GenBank/DDBJ whole genome shotgun (WGS) entry which is preliminary data.</text>
</comment>
<dbReference type="PRINTS" id="PR00455">
    <property type="entry name" value="HTHTETR"/>
</dbReference>
<dbReference type="PANTHER" id="PTHR30055:SF234">
    <property type="entry name" value="HTH-TYPE TRANSCRIPTIONAL REGULATOR BETI"/>
    <property type="match status" value="1"/>
</dbReference>
<evidence type="ECO:0000256" key="1">
    <source>
        <dbReference type="ARBA" id="ARBA00023015"/>
    </source>
</evidence>
<feature type="DNA-binding region" description="H-T-H motif" evidence="4">
    <location>
        <begin position="37"/>
        <end position="56"/>
    </location>
</feature>
<evidence type="ECO:0000313" key="7">
    <source>
        <dbReference type="Proteomes" id="UP001501035"/>
    </source>
</evidence>
<organism evidence="6 7">
    <name type="scientific">Gordonia defluvii</name>
    <dbReference type="NCBI Taxonomy" id="283718"/>
    <lineage>
        <taxon>Bacteria</taxon>
        <taxon>Bacillati</taxon>
        <taxon>Actinomycetota</taxon>
        <taxon>Actinomycetes</taxon>
        <taxon>Mycobacteriales</taxon>
        <taxon>Gordoniaceae</taxon>
        <taxon>Gordonia</taxon>
    </lineage>
</organism>